<protein>
    <submittedName>
        <fullName evidence="2">(northern house mosquito) hypothetical protein</fullName>
    </submittedName>
</protein>
<dbReference type="EMBL" id="HBUE01007157">
    <property type="protein sequence ID" value="CAG6446560.1"/>
    <property type="molecule type" value="Transcribed_RNA"/>
</dbReference>
<dbReference type="EMBL" id="HBUE01007161">
    <property type="protein sequence ID" value="CAG6446569.1"/>
    <property type="molecule type" value="Transcribed_RNA"/>
</dbReference>
<dbReference type="EMBL" id="HBUE01183466">
    <property type="protein sequence ID" value="CAG6521658.1"/>
    <property type="molecule type" value="Transcribed_RNA"/>
</dbReference>
<dbReference type="EMBL" id="HBUE01183463">
    <property type="protein sequence ID" value="CAG6521653.1"/>
    <property type="molecule type" value="Transcribed_RNA"/>
</dbReference>
<dbReference type="EMBL" id="HBUE01289130">
    <property type="protein sequence ID" value="CAG6573254.1"/>
    <property type="molecule type" value="Transcribed_RNA"/>
</dbReference>
<dbReference type="EMBL" id="HBUE01289127">
    <property type="protein sequence ID" value="CAG6573248.1"/>
    <property type="molecule type" value="Transcribed_RNA"/>
</dbReference>
<reference evidence="2" key="1">
    <citation type="submission" date="2021-05" db="EMBL/GenBank/DDBJ databases">
        <authorList>
            <person name="Alioto T."/>
            <person name="Alioto T."/>
            <person name="Gomez Garrido J."/>
        </authorList>
    </citation>
    <scope>NUCLEOTIDE SEQUENCE</scope>
</reference>
<organism evidence="2">
    <name type="scientific">Culex pipiens</name>
    <name type="common">House mosquito</name>
    <dbReference type="NCBI Taxonomy" id="7175"/>
    <lineage>
        <taxon>Eukaryota</taxon>
        <taxon>Metazoa</taxon>
        <taxon>Ecdysozoa</taxon>
        <taxon>Arthropoda</taxon>
        <taxon>Hexapoda</taxon>
        <taxon>Insecta</taxon>
        <taxon>Pterygota</taxon>
        <taxon>Neoptera</taxon>
        <taxon>Endopterygota</taxon>
        <taxon>Diptera</taxon>
        <taxon>Nematocera</taxon>
        <taxon>Culicoidea</taxon>
        <taxon>Culicidae</taxon>
        <taxon>Culicinae</taxon>
        <taxon>Culicini</taxon>
        <taxon>Culex</taxon>
        <taxon>Culex</taxon>
    </lineage>
</organism>
<name>A0A8D8E1P8_CULPI</name>
<dbReference type="EMBL" id="HBUE01007159">
    <property type="protein sequence ID" value="CAG6446564.1"/>
    <property type="molecule type" value="Transcribed_RNA"/>
</dbReference>
<dbReference type="EMBL" id="HBUE01007156">
    <property type="protein sequence ID" value="CAG6446558.1"/>
    <property type="molecule type" value="Transcribed_RNA"/>
</dbReference>
<dbReference type="EMBL" id="HBUE01007158">
    <property type="protein sequence ID" value="CAG6446562.1"/>
    <property type="molecule type" value="Transcribed_RNA"/>
</dbReference>
<dbReference type="EMBL" id="HBUE01289128">
    <property type="protein sequence ID" value="CAG6573251.1"/>
    <property type="molecule type" value="Transcribed_RNA"/>
</dbReference>
<dbReference type="AlphaFoldDB" id="A0A8D8E1P8"/>
<feature type="region of interest" description="Disordered" evidence="1">
    <location>
        <begin position="102"/>
        <end position="122"/>
    </location>
</feature>
<accession>A0A8D8E1P8</accession>
<dbReference type="EMBL" id="HBUE01183462">
    <property type="protein sequence ID" value="CAG6521650.1"/>
    <property type="molecule type" value="Transcribed_RNA"/>
</dbReference>
<evidence type="ECO:0000256" key="1">
    <source>
        <dbReference type="SAM" id="MobiDB-lite"/>
    </source>
</evidence>
<dbReference type="EMBL" id="HBUE01183467">
    <property type="protein sequence ID" value="CAG6521661.1"/>
    <property type="molecule type" value="Transcribed_RNA"/>
</dbReference>
<sequence>MYSGTKAAESGRDLGAGWETRDKRIWGAGKARRLHATGDRPVRRVLHPGDHDVLRLDLRHADDRDPRAVTVLAQLSGSAVGVATGEESEWWPAETSVVCRRPDARPGAADPGRTHRRCRSIT</sequence>
<dbReference type="EMBL" id="HBUE01289132">
    <property type="protein sequence ID" value="CAG6573259.1"/>
    <property type="molecule type" value="Transcribed_RNA"/>
</dbReference>
<evidence type="ECO:0000313" key="2">
    <source>
        <dbReference type="EMBL" id="CAG6521656.1"/>
    </source>
</evidence>
<dbReference type="EMBL" id="HBUE01289131">
    <property type="protein sequence ID" value="CAG6573256.1"/>
    <property type="molecule type" value="Transcribed_RNA"/>
</dbReference>
<proteinExistence type="predicted"/>
<dbReference type="EMBL" id="HBUE01183465">
    <property type="protein sequence ID" value="CAG6521656.1"/>
    <property type="molecule type" value="Transcribed_RNA"/>
</dbReference>
<dbReference type="EMBL" id="HBUE01007160">
    <property type="protein sequence ID" value="CAG6446567.1"/>
    <property type="molecule type" value="Transcribed_RNA"/>
</dbReference>